<dbReference type="Proteomes" id="UP000538666">
    <property type="component" value="Unassembled WGS sequence"/>
</dbReference>
<dbReference type="AlphaFoldDB" id="A0A841JTL5"/>
<sequence>MRGLLINTFGMVDVIGEQIEPYLQVVPST</sequence>
<protein>
    <submittedName>
        <fullName evidence="1">Uncharacterized protein</fullName>
    </submittedName>
</protein>
<gene>
    <name evidence="1" type="ORF">HNQ77_001776</name>
</gene>
<name>A0A841JTL5_9BACT</name>
<keyword evidence="2" id="KW-1185">Reference proteome</keyword>
<comment type="caution">
    <text evidence="1">The sequence shown here is derived from an EMBL/GenBank/DDBJ whole genome shotgun (WGS) entry which is preliminary data.</text>
</comment>
<evidence type="ECO:0000313" key="1">
    <source>
        <dbReference type="EMBL" id="MBB6143827.1"/>
    </source>
</evidence>
<reference evidence="1 2" key="1">
    <citation type="submission" date="2020-08" db="EMBL/GenBank/DDBJ databases">
        <title>Genomic Encyclopedia of Type Strains, Phase IV (KMG-IV): sequencing the most valuable type-strain genomes for metagenomic binning, comparative biology and taxonomic classification.</title>
        <authorList>
            <person name="Goeker M."/>
        </authorList>
    </citation>
    <scope>NUCLEOTIDE SEQUENCE [LARGE SCALE GENOMIC DNA]</scope>
    <source>
        <strain evidence="1 2">DSM 103733</strain>
    </source>
</reference>
<organism evidence="1 2">
    <name type="scientific">Silvibacterium bohemicum</name>
    <dbReference type="NCBI Taxonomy" id="1577686"/>
    <lineage>
        <taxon>Bacteria</taxon>
        <taxon>Pseudomonadati</taxon>
        <taxon>Acidobacteriota</taxon>
        <taxon>Terriglobia</taxon>
        <taxon>Terriglobales</taxon>
        <taxon>Acidobacteriaceae</taxon>
        <taxon>Silvibacterium</taxon>
    </lineage>
</organism>
<proteinExistence type="predicted"/>
<evidence type="ECO:0000313" key="2">
    <source>
        <dbReference type="Proteomes" id="UP000538666"/>
    </source>
</evidence>
<dbReference type="EMBL" id="JACHEK010000003">
    <property type="protein sequence ID" value="MBB6143827.1"/>
    <property type="molecule type" value="Genomic_DNA"/>
</dbReference>
<accession>A0A841JTL5</accession>